<comment type="caution">
    <text evidence="8">The sequence shown here is derived from an EMBL/GenBank/DDBJ whole genome shotgun (WGS) entry which is preliminary data.</text>
</comment>
<evidence type="ECO:0000256" key="5">
    <source>
        <dbReference type="ARBA" id="ARBA00023242"/>
    </source>
</evidence>
<keyword evidence="4" id="KW-0804">Transcription</keyword>
<evidence type="ECO:0000256" key="1">
    <source>
        <dbReference type="ARBA" id="ARBA00004123"/>
    </source>
</evidence>
<feature type="domain" description="AP2/ERF" evidence="7">
    <location>
        <begin position="544"/>
        <end position="603"/>
    </location>
</feature>
<keyword evidence="5" id="KW-0539">Nucleus</keyword>
<dbReference type="InterPro" id="IPR001471">
    <property type="entry name" value="AP2/ERF_dom"/>
</dbReference>
<accession>A0A8J8NZ01</accession>
<keyword evidence="2" id="KW-0805">Transcription regulation</keyword>
<keyword evidence="9" id="KW-1185">Reference proteome</keyword>
<reference evidence="8" key="1">
    <citation type="submission" date="2019-06" db="EMBL/GenBank/DDBJ databases">
        <authorList>
            <person name="Zheng W."/>
        </authorList>
    </citation>
    <scope>NUCLEOTIDE SEQUENCE</scope>
    <source>
        <strain evidence="8">QDHG01</strain>
    </source>
</reference>
<protein>
    <recommendedName>
        <fullName evidence="7">AP2/ERF domain-containing protein</fullName>
    </recommendedName>
</protein>
<proteinExistence type="predicted"/>
<comment type="subcellular location">
    <subcellularLocation>
        <location evidence="1">Nucleus</location>
    </subcellularLocation>
</comment>
<dbReference type="GO" id="GO:0005634">
    <property type="term" value="C:nucleus"/>
    <property type="evidence" value="ECO:0007669"/>
    <property type="project" value="UniProtKB-SubCell"/>
</dbReference>
<dbReference type="InterPro" id="IPR036955">
    <property type="entry name" value="AP2/ERF_dom_sf"/>
</dbReference>
<dbReference type="Gene3D" id="3.30.730.10">
    <property type="entry name" value="AP2/ERF domain"/>
    <property type="match status" value="1"/>
</dbReference>
<dbReference type="EMBL" id="RRYP01004532">
    <property type="protein sequence ID" value="TNV82794.1"/>
    <property type="molecule type" value="Genomic_DNA"/>
</dbReference>
<dbReference type="AlphaFoldDB" id="A0A8J8NZ01"/>
<evidence type="ECO:0000259" key="7">
    <source>
        <dbReference type="PROSITE" id="PS51032"/>
    </source>
</evidence>
<evidence type="ECO:0000256" key="4">
    <source>
        <dbReference type="ARBA" id="ARBA00023163"/>
    </source>
</evidence>
<dbReference type="GO" id="GO:0003677">
    <property type="term" value="F:DNA binding"/>
    <property type="evidence" value="ECO:0007669"/>
    <property type="project" value="UniProtKB-KW"/>
</dbReference>
<feature type="region of interest" description="Disordered" evidence="6">
    <location>
        <begin position="622"/>
        <end position="641"/>
    </location>
</feature>
<dbReference type="Proteomes" id="UP000785679">
    <property type="component" value="Unassembled WGS sequence"/>
</dbReference>
<evidence type="ECO:0000256" key="2">
    <source>
        <dbReference type="ARBA" id="ARBA00023015"/>
    </source>
</evidence>
<dbReference type="GO" id="GO:0003700">
    <property type="term" value="F:DNA-binding transcription factor activity"/>
    <property type="evidence" value="ECO:0007669"/>
    <property type="project" value="InterPro"/>
</dbReference>
<sequence>MEPQIIKSNKQQASSITIFQEGLQIHPIENTQMRNLQNRELNNQVSIQGHSALVPLEWYSKTTQSNQGRVCHQFIQTLTENQQQHVLAKQMSQSGAINSSAQSAYQVSVQGNMRLMQEHENISLKQCGVTSLSKNPFSLGQTQAWHFKQAIGQIYNSPNYTSNLGTLDIISNPSSFQNADGSKFFQMQASIQDNKQICIVNENNLAKFSDQSRSSNFSTVQKVTILKNQMQSPVRQYPLNQILNHQPCQNGNLQCANNKEQIIISPQLFNLFDQQNYSFRQSLDSDFQTIPLMAKNESFSLNCRNGEQLKLNTFQLHSQVRSTLACNSDLHQNYVIQDGMNNLNSSAQQNAIKQHSIANGLKIVIPKNIIYQSTEDSSKIDAARLYNQDLKHNIPKLDCKQAIQIQQFPDFLSDQKDHLNAKCAKDQLLNSEAAISKIIQTSSSIELNNGDIDEVNCESIAHKSYLNKMKLQNAAQPNSLKQCKKIQKANSKKDEASPQKDFLNEALEEIIMESRLGELLKAIETILDERVPIIKSQIRFKQQTQRGSRFRGVSKNGSKWQVLVMDNQRKNYTGSIKDELTAARLYDKYAIKYQGLRAKTNFSYNRQELNRIVKQIQENIDEEAETSHQHTIHEVANNMNQ</sequence>
<dbReference type="PROSITE" id="PS51032">
    <property type="entry name" value="AP2_ERF"/>
    <property type="match status" value="1"/>
</dbReference>
<evidence type="ECO:0000313" key="9">
    <source>
        <dbReference type="Proteomes" id="UP000785679"/>
    </source>
</evidence>
<organism evidence="8 9">
    <name type="scientific">Halteria grandinella</name>
    <dbReference type="NCBI Taxonomy" id="5974"/>
    <lineage>
        <taxon>Eukaryota</taxon>
        <taxon>Sar</taxon>
        <taxon>Alveolata</taxon>
        <taxon>Ciliophora</taxon>
        <taxon>Intramacronucleata</taxon>
        <taxon>Spirotrichea</taxon>
        <taxon>Stichotrichia</taxon>
        <taxon>Sporadotrichida</taxon>
        <taxon>Halteriidae</taxon>
        <taxon>Halteria</taxon>
    </lineage>
</organism>
<dbReference type="OrthoDB" id="207175at2759"/>
<gene>
    <name evidence="8" type="ORF">FGO68_gene11411</name>
</gene>
<keyword evidence="3" id="KW-0238">DNA-binding</keyword>
<evidence type="ECO:0000256" key="3">
    <source>
        <dbReference type="ARBA" id="ARBA00023125"/>
    </source>
</evidence>
<name>A0A8J8NZ01_HALGN</name>
<evidence type="ECO:0000313" key="8">
    <source>
        <dbReference type="EMBL" id="TNV82794.1"/>
    </source>
</evidence>
<evidence type="ECO:0000256" key="6">
    <source>
        <dbReference type="SAM" id="MobiDB-lite"/>
    </source>
</evidence>